<accession>A0A495JUT3</accession>
<dbReference type="AlphaFoldDB" id="A0A495JUT3"/>
<dbReference type="RefSeq" id="WP_121160700.1">
    <property type="nucleotide sequence ID" value="NZ_RBKT01000001.1"/>
</dbReference>
<evidence type="ECO:0000313" key="2">
    <source>
        <dbReference type="Proteomes" id="UP000277671"/>
    </source>
</evidence>
<name>A0A495JUT3_9ACTN</name>
<sequence length="122" mass="12860">MTAPIIVNAVDGHPVCAGPADTIQAALRGAQPLTITGKHATGDTVYLAPRDGADIARTVPHPVHGDIHYAWVDTARMGDAPQLSELYRDRAAQGRIAAMQAEDRGRAMVPACDNCGECSRCV</sequence>
<comment type="caution">
    <text evidence="1">The sequence shown here is derived from an EMBL/GenBank/DDBJ whole genome shotgun (WGS) entry which is preliminary data.</text>
</comment>
<evidence type="ECO:0000313" key="1">
    <source>
        <dbReference type="EMBL" id="RKR92750.1"/>
    </source>
</evidence>
<keyword evidence="2" id="KW-1185">Reference proteome</keyword>
<dbReference type="Proteomes" id="UP000277671">
    <property type="component" value="Unassembled WGS sequence"/>
</dbReference>
<protein>
    <submittedName>
        <fullName evidence="1">Uncharacterized protein</fullName>
    </submittedName>
</protein>
<dbReference type="EMBL" id="RBKT01000001">
    <property type="protein sequence ID" value="RKR92750.1"/>
    <property type="molecule type" value="Genomic_DNA"/>
</dbReference>
<reference evidence="1 2" key="1">
    <citation type="submission" date="2018-10" db="EMBL/GenBank/DDBJ databases">
        <title>Sequencing the genomes of 1000 actinobacteria strains.</title>
        <authorList>
            <person name="Klenk H.-P."/>
        </authorList>
    </citation>
    <scope>NUCLEOTIDE SEQUENCE [LARGE SCALE GENOMIC DNA]</scope>
    <source>
        <strain evidence="1 2">DSM 45175</strain>
    </source>
</reference>
<proteinExistence type="predicted"/>
<gene>
    <name evidence="1" type="ORF">BDK92_7229</name>
</gene>
<organism evidence="1 2">
    <name type="scientific">Micromonospora pisi</name>
    <dbReference type="NCBI Taxonomy" id="589240"/>
    <lineage>
        <taxon>Bacteria</taxon>
        <taxon>Bacillati</taxon>
        <taxon>Actinomycetota</taxon>
        <taxon>Actinomycetes</taxon>
        <taxon>Micromonosporales</taxon>
        <taxon>Micromonosporaceae</taxon>
        <taxon>Micromonospora</taxon>
    </lineage>
</organism>